<gene>
    <name evidence="3" type="ORF">SCARUB_02768</name>
</gene>
<evidence type="ECO:0000256" key="1">
    <source>
        <dbReference type="SAM" id="Coils"/>
    </source>
</evidence>
<dbReference type="Gene3D" id="2.40.160.10">
    <property type="entry name" value="Porin"/>
    <property type="match status" value="1"/>
</dbReference>
<keyword evidence="1" id="KW-0175">Coiled coil</keyword>
<sequence length="553" mass="64001">MHYTNNDLYAAKVLEFVPCSPYEQFKYNRTYCNDCPVQRPLALLWVMLFHWFFAYYGLIRGSRSSYCLIFCVYFLFLLNVLGIHSKIVLGQTNAEFKGEQIEHLLKRIEELESRLSELEKEKRDKTVLGKADEKFEEEEEIDNLYKKFELEKEKADERQEEFDLRLFEIEDKIGDKSLVSIFDAERLNLGGFISTNFTSMFKDDDNWSAIDNNHLELVIAPRITENLNAFFSLTLMTRADWDNSVVEANNPNGVAMPPQSLTSKRKFDNLKFKNALLIGWGEWNLTDWFNIRFGRYVTPWGIRNIEHFQPLFLAHSSPLFLRNLNLNQSILMNSPIIASSLQGLDIKGTFGLGENSLEYSAYAGSSQATESPELDTNRLENIVTGARLAYSFYHDIFTFGTNFQHGRRGNVVTLETDDVGRMVLKETDYDAWGLDFKVNYRNFGLKAEFIRSSVEDAPDQIGGYILPYFTLWEKWVPFYRFDYVDLRTDISGVPDLTERLEHTFGLNFLPHPLLRIRGEFILGDSKADRDPLFLPDPGVPDFKAINISATLSF</sequence>
<feature type="transmembrane region" description="Helical" evidence="2">
    <location>
        <begin position="66"/>
        <end position="84"/>
    </location>
</feature>
<feature type="transmembrane region" description="Helical" evidence="2">
    <location>
        <begin position="41"/>
        <end position="59"/>
    </location>
</feature>
<accession>A0A1E3X929</accession>
<dbReference type="Proteomes" id="UP000094056">
    <property type="component" value="Unassembled WGS sequence"/>
</dbReference>
<evidence type="ECO:0008006" key="5">
    <source>
        <dbReference type="Google" id="ProtNLM"/>
    </source>
</evidence>
<comment type="caution">
    <text evidence="3">The sequence shown here is derived from an EMBL/GenBank/DDBJ whole genome shotgun (WGS) entry which is preliminary data.</text>
</comment>
<dbReference type="AlphaFoldDB" id="A0A1E3X929"/>
<keyword evidence="2" id="KW-0812">Transmembrane</keyword>
<keyword evidence="2" id="KW-0472">Membrane</keyword>
<reference evidence="3 4" key="1">
    <citation type="submission" date="2016-07" db="EMBL/GenBank/DDBJ databases">
        <title>Draft genome of Scalindua rubra, obtained from a brine-seawater interface in the Red Sea, sheds light on salt adaptation in anammox bacteria.</title>
        <authorList>
            <person name="Speth D.R."/>
            <person name="Lagkouvardos I."/>
            <person name="Wang Y."/>
            <person name="Qian P.-Y."/>
            <person name="Dutilh B.E."/>
            <person name="Jetten M.S."/>
        </authorList>
    </citation>
    <scope>NUCLEOTIDE SEQUENCE [LARGE SCALE GENOMIC DNA]</scope>
    <source>
        <strain evidence="3">BSI-1</strain>
    </source>
</reference>
<evidence type="ECO:0000256" key="2">
    <source>
        <dbReference type="SAM" id="Phobius"/>
    </source>
</evidence>
<name>A0A1E3X929_9BACT</name>
<keyword evidence="2" id="KW-1133">Transmembrane helix</keyword>
<protein>
    <recommendedName>
        <fullName evidence="5">Phosphate-selective porin O and P</fullName>
    </recommendedName>
</protein>
<dbReference type="SUPFAM" id="SSF56935">
    <property type="entry name" value="Porins"/>
    <property type="match status" value="1"/>
</dbReference>
<evidence type="ECO:0000313" key="3">
    <source>
        <dbReference type="EMBL" id="ODS32118.1"/>
    </source>
</evidence>
<dbReference type="EMBL" id="MAYW01000077">
    <property type="protein sequence ID" value="ODS32118.1"/>
    <property type="molecule type" value="Genomic_DNA"/>
</dbReference>
<dbReference type="InterPro" id="IPR023614">
    <property type="entry name" value="Porin_dom_sf"/>
</dbReference>
<feature type="coiled-coil region" evidence="1">
    <location>
        <begin position="94"/>
        <end position="161"/>
    </location>
</feature>
<proteinExistence type="predicted"/>
<evidence type="ECO:0000313" key="4">
    <source>
        <dbReference type="Proteomes" id="UP000094056"/>
    </source>
</evidence>
<organism evidence="3 4">
    <name type="scientific">Candidatus Scalindua rubra</name>
    <dbReference type="NCBI Taxonomy" id="1872076"/>
    <lineage>
        <taxon>Bacteria</taxon>
        <taxon>Pseudomonadati</taxon>
        <taxon>Planctomycetota</taxon>
        <taxon>Candidatus Brocadiia</taxon>
        <taxon>Candidatus Brocadiales</taxon>
        <taxon>Candidatus Scalinduaceae</taxon>
        <taxon>Candidatus Scalindua</taxon>
    </lineage>
</organism>